<dbReference type="EMBL" id="MGAL01000039">
    <property type="protein sequence ID" value="OGK46845.1"/>
    <property type="molecule type" value="Genomic_DNA"/>
</dbReference>
<feature type="compositionally biased region" description="Low complexity" evidence="1">
    <location>
        <begin position="246"/>
        <end position="274"/>
    </location>
</feature>
<name>A0A1F7IU01_9BACT</name>
<feature type="compositionally biased region" description="Pro residues" evidence="1">
    <location>
        <begin position="235"/>
        <end position="245"/>
    </location>
</feature>
<protein>
    <submittedName>
        <fullName evidence="3">Uncharacterized protein</fullName>
    </submittedName>
</protein>
<reference evidence="3 4" key="1">
    <citation type="journal article" date="2016" name="Nat. Commun.">
        <title>Thousands of microbial genomes shed light on interconnected biogeochemical processes in an aquifer system.</title>
        <authorList>
            <person name="Anantharaman K."/>
            <person name="Brown C.T."/>
            <person name="Hug L.A."/>
            <person name="Sharon I."/>
            <person name="Castelle C.J."/>
            <person name="Probst A.J."/>
            <person name="Thomas B.C."/>
            <person name="Singh A."/>
            <person name="Wilkins M.J."/>
            <person name="Karaoz U."/>
            <person name="Brodie E.L."/>
            <person name="Williams K.H."/>
            <person name="Hubbard S.S."/>
            <person name="Banfield J.F."/>
        </authorList>
    </citation>
    <scope>NUCLEOTIDE SEQUENCE [LARGE SCALE GENOMIC DNA]</scope>
</reference>
<keyword evidence="2" id="KW-0812">Transmembrane</keyword>
<gene>
    <name evidence="3" type="ORF">A3A93_06325</name>
</gene>
<feature type="region of interest" description="Disordered" evidence="1">
    <location>
        <begin position="143"/>
        <end position="279"/>
    </location>
</feature>
<evidence type="ECO:0000313" key="3">
    <source>
        <dbReference type="EMBL" id="OGK46845.1"/>
    </source>
</evidence>
<accession>A0A1F7IU01</accession>
<evidence type="ECO:0000313" key="4">
    <source>
        <dbReference type="Proteomes" id="UP000177141"/>
    </source>
</evidence>
<evidence type="ECO:0000256" key="1">
    <source>
        <dbReference type="SAM" id="MobiDB-lite"/>
    </source>
</evidence>
<proteinExistence type="predicted"/>
<organism evidence="3 4">
    <name type="scientific">Candidatus Roizmanbacteria bacterium RIFCSPLOWO2_01_FULL_38_12</name>
    <dbReference type="NCBI Taxonomy" id="1802061"/>
    <lineage>
        <taxon>Bacteria</taxon>
        <taxon>Candidatus Roizmaniibacteriota</taxon>
    </lineage>
</organism>
<feature type="transmembrane region" description="Helical" evidence="2">
    <location>
        <begin position="307"/>
        <end position="325"/>
    </location>
</feature>
<dbReference type="Proteomes" id="UP000177141">
    <property type="component" value="Unassembled WGS sequence"/>
</dbReference>
<feature type="transmembrane region" description="Helical" evidence="2">
    <location>
        <begin position="7"/>
        <end position="27"/>
    </location>
</feature>
<dbReference type="AlphaFoldDB" id="A0A1F7IU01"/>
<sequence length="326" mass="34134">MKRDAQIKLLLTFIFFTFGAFFFALGIQKYQVTVTPRAEFDGTACNDNIGDTLNSSGSTSFTITCSGNLNRSYNYKLFWCPNQSRGESDYCQDQVIDSSSGSVIPQSINKSTDKTCGCVQWDIGVTNSGEQEGIAGGALLCADNPCEQPTTEPTEAEPTTPEDTPTTAPEEPTDKPTATPTNTLTPTGTISPTVTPTNTPTGTLSPTPTPTNTSTPTHTPTSTPTSTPTDTPVPTNTPTPVPTDTPIPTSTTVPTATNTVAPTPTNTIAPTATNTPPPTPTSTTIIAATDTPTPVQQLTVEGKPPGITPWIFILGPIALLLLGLLL</sequence>
<keyword evidence="2" id="KW-0472">Membrane</keyword>
<evidence type="ECO:0000256" key="2">
    <source>
        <dbReference type="SAM" id="Phobius"/>
    </source>
</evidence>
<dbReference type="STRING" id="1802061.A3A93_06325"/>
<feature type="compositionally biased region" description="Low complexity" evidence="1">
    <location>
        <begin position="149"/>
        <end position="234"/>
    </location>
</feature>
<keyword evidence="2" id="KW-1133">Transmembrane helix</keyword>
<comment type="caution">
    <text evidence="3">The sequence shown here is derived from an EMBL/GenBank/DDBJ whole genome shotgun (WGS) entry which is preliminary data.</text>
</comment>